<dbReference type="OMA" id="RVPQWSH"/>
<feature type="region of interest" description="Disordered" evidence="2">
    <location>
        <begin position="163"/>
        <end position="197"/>
    </location>
</feature>
<feature type="region of interest" description="Disordered" evidence="2">
    <location>
        <begin position="263"/>
        <end position="298"/>
    </location>
</feature>
<dbReference type="Gene3D" id="1.10.10.60">
    <property type="entry name" value="Homeodomain-like"/>
    <property type="match status" value="1"/>
</dbReference>
<gene>
    <name evidence="4" type="ORF">OCBIM_22018635mg</name>
</gene>
<dbReference type="KEGG" id="obi:106871749"/>
<protein>
    <recommendedName>
        <fullName evidence="3">Myb/SANT-like DNA-binding domain-containing protein</fullName>
    </recommendedName>
</protein>
<evidence type="ECO:0000256" key="2">
    <source>
        <dbReference type="SAM" id="MobiDB-lite"/>
    </source>
</evidence>
<accession>A0A0L8HAT6</accession>
<proteinExistence type="predicted"/>
<name>A0A0L8HAT6_OCTBM</name>
<dbReference type="InterPro" id="IPR044822">
    <property type="entry name" value="Myb_DNA-bind_4"/>
</dbReference>
<organism evidence="4">
    <name type="scientific">Octopus bimaculoides</name>
    <name type="common">California two-spotted octopus</name>
    <dbReference type="NCBI Taxonomy" id="37653"/>
    <lineage>
        <taxon>Eukaryota</taxon>
        <taxon>Metazoa</taxon>
        <taxon>Spiralia</taxon>
        <taxon>Lophotrochozoa</taxon>
        <taxon>Mollusca</taxon>
        <taxon>Cephalopoda</taxon>
        <taxon>Coleoidea</taxon>
        <taxon>Octopodiformes</taxon>
        <taxon>Octopoda</taxon>
        <taxon>Incirrata</taxon>
        <taxon>Octopodidae</taxon>
        <taxon>Octopus</taxon>
    </lineage>
</organism>
<reference evidence="4" key="1">
    <citation type="submission" date="2015-07" db="EMBL/GenBank/DDBJ databases">
        <title>MeaNS - Measles Nucleotide Surveillance Program.</title>
        <authorList>
            <person name="Tran T."/>
            <person name="Druce J."/>
        </authorList>
    </citation>
    <scope>NUCLEOTIDE SEQUENCE</scope>
    <source>
        <strain evidence="4">UCB-OBI-ISO-001</strain>
        <tissue evidence="4">Gonad</tissue>
    </source>
</reference>
<dbReference type="PANTHER" id="PTHR47595:SF1">
    <property type="entry name" value="MYB_SANT-LIKE DNA-BINDING DOMAIN-CONTAINING PROTEIN"/>
    <property type="match status" value="1"/>
</dbReference>
<dbReference type="EMBL" id="KQ418648">
    <property type="protein sequence ID" value="KOF86428.1"/>
    <property type="molecule type" value="Genomic_DNA"/>
</dbReference>
<evidence type="ECO:0000256" key="1">
    <source>
        <dbReference type="SAM" id="Coils"/>
    </source>
</evidence>
<dbReference type="Pfam" id="PF13837">
    <property type="entry name" value="Myb_DNA-bind_4"/>
    <property type="match status" value="1"/>
</dbReference>
<dbReference type="AlphaFoldDB" id="A0A0L8HAT6"/>
<feature type="coiled-coil region" evidence="1">
    <location>
        <begin position="219"/>
        <end position="250"/>
    </location>
</feature>
<dbReference type="PANTHER" id="PTHR47595">
    <property type="entry name" value="HEAT SHOCK 70 KDA PROTEIN 14"/>
    <property type="match status" value="1"/>
</dbReference>
<dbReference type="OrthoDB" id="6093250at2759"/>
<feature type="compositionally biased region" description="Low complexity" evidence="2">
    <location>
        <begin position="163"/>
        <end position="172"/>
    </location>
</feature>
<evidence type="ECO:0000259" key="3">
    <source>
        <dbReference type="Pfam" id="PF13837"/>
    </source>
</evidence>
<evidence type="ECO:0000313" key="4">
    <source>
        <dbReference type="EMBL" id="KOF86428.1"/>
    </source>
</evidence>
<feature type="compositionally biased region" description="Low complexity" evidence="2">
    <location>
        <begin position="266"/>
        <end position="289"/>
    </location>
</feature>
<feature type="domain" description="Myb/SANT-like DNA-binding" evidence="3">
    <location>
        <begin position="14"/>
        <end position="100"/>
    </location>
</feature>
<feature type="compositionally biased region" description="Polar residues" evidence="2">
    <location>
        <begin position="173"/>
        <end position="188"/>
    </location>
</feature>
<sequence length="298" mass="34135">MLTTISQRMTERGQNWTDNETFELINVWGEEEIQEGLESCRNRHIYELIRQKLLERGIQRTVPQVKERMRTLKKTYKKYIDIESKSGRKTCRFFDKLDEVLGNRPPSIPMMLLDNPMSTEVKIEQYSADEHLLNDNDNVPEVKCISDADAEDLAMSCIAIEETSPSSRSPTPLHTNQLQTSPIGQLSGKQKRKPTAMEQTLSQMIETFMDKQLELQNAFFEQEEKRIKLESELEDKRRQEERQHEILMLQMILGKCTDPQMAEIITPPASTSTATSSTSSTSSSSSSTSKIQTPCSFS</sequence>
<keyword evidence="1" id="KW-0175">Coiled coil</keyword>